<proteinExistence type="predicted"/>
<reference evidence="1" key="1">
    <citation type="submission" date="2001-09" db="EMBL/GenBank/DDBJ databases">
        <authorList>
            <person name="Han B."/>
            <person name="Feng Q."/>
            <person name="Huang Y.C."/>
            <person name="Li Y."/>
            <person name="Zhu J.J."/>
            <person name="Zhao Q."/>
            <person name="Hu X."/>
            <person name="Liu Y.L."/>
            <person name="Mu J."/>
            <person name="Yu Z."/>
            <person name="Chen L."/>
            <person name="Fan D.L."/>
            <person name="Weng Q.J."/>
            <person name="Zhang L."/>
            <person name="Lu Y.Q."/>
            <person name="Yu S.L."/>
            <person name="Liu X.H."/>
            <person name="Lu T.T."/>
            <person name="Zhang Y.J."/>
            <person name="Lu Y."/>
            <person name="Li C."/>
            <person name="Li T."/>
            <person name="Zhang Y."/>
            <person name="Hu H."/>
            <person name="Jia P.X."/>
            <person name="Qian Y.M."/>
            <person name="Ying K."/>
            <person name="Zhou B."/>
            <person name="Chen Z.H."/>
            <person name="Hao P."/>
            <person name="Zhang L."/>
            <person name="Wu M."/>
            <person name="Zhang R.Q."/>
            <person name="Guan J.P."/>
            <person name="Fu G."/>
            <person name="Wang S.Y."/>
            <person name="Ren S.X."/>
            <person name="Lv G."/>
            <person name="Lin W."/>
            <person name="Gu W.Q."/>
            <person name="Zhu G.F."/>
            <person name="Tu Y.F."/>
            <person name="Jia J."/>
            <person name="Yin H.F."/>
            <person name="Zhang Y."/>
            <person name="Cai Z."/>
            <person name="Chen J."/>
            <person name="Kang H."/>
            <person name="Chen X.Y."/>
            <person name="Shao C.Y."/>
            <person name="Sun Y."/>
            <person name="Hu Q.P."/>
            <person name="Zhang X.L."/>
            <person name="Zhang W."/>
            <person name="Wang L.J."/>
            <person name="Ding C.W."/>
            <person name="Sheng H.H."/>
            <person name="Gu J.L."/>
            <person name="Chen S.T."/>
            <person name="Ni L."/>
            <person name="Zhu F.H."/>
            <person name="Hong G.F."/>
        </authorList>
    </citation>
    <scope>NUCLEOTIDE SEQUENCE</scope>
</reference>
<reference evidence="3" key="2">
    <citation type="journal article" date="2005" name="Nature">
        <title>The map-based sequence of the rice genome.</title>
        <authorList>
            <consortium name="International rice genome sequencing project (IRGSP)"/>
            <person name="Matsumoto T."/>
            <person name="Wu J."/>
            <person name="Kanamori H."/>
            <person name="Katayose Y."/>
            <person name="Fujisawa M."/>
            <person name="Namiki N."/>
            <person name="Mizuno H."/>
            <person name="Yamamoto K."/>
            <person name="Antonio B.A."/>
            <person name="Baba T."/>
            <person name="Sakata K."/>
            <person name="Nagamura Y."/>
            <person name="Aoki H."/>
            <person name="Arikawa K."/>
            <person name="Arita K."/>
            <person name="Bito T."/>
            <person name="Chiden Y."/>
            <person name="Fujitsuka N."/>
            <person name="Fukunaka R."/>
            <person name="Hamada M."/>
            <person name="Harada C."/>
            <person name="Hayashi A."/>
            <person name="Hijishita S."/>
            <person name="Honda M."/>
            <person name="Hosokawa S."/>
            <person name="Ichikawa Y."/>
            <person name="Idonuma A."/>
            <person name="Iijima M."/>
            <person name="Ikeda M."/>
            <person name="Ikeno M."/>
            <person name="Ito K."/>
            <person name="Ito S."/>
            <person name="Ito T."/>
            <person name="Ito Y."/>
            <person name="Ito Y."/>
            <person name="Iwabuchi A."/>
            <person name="Kamiya K."/>
            <person name="Karasawa W."/>
            <person name="Kurita K."/>
            <person name="Katagiri S."/>
            <person name="Kikuta A."/>
            <person name="Kobayashi H."/>
            <person name="Kobayashi N."/>
            <person name="Machita K."/>
            <person name="Maehara T."/>
            <person name="Masukawa M."/>
            <person name="Mizubayashi T."/>
            <person name="Mukai Y."/>
            <person name="Nagasaki H."/>
            <person name="Nagata Y."/>
            <person name="Naito S."/>
            <person name="Nakashima M."/>
            <person name="Nakama Y."/>
            <person name="Nakamichi Y."/>
            <person name="Nakamura M."/>
            <person name="Meguro A."/>
            <person name="Negishi M."/>
            <person name="Ohta I."/>
            <person name="Ohta T."/>
            <person name="Okamoto M."/>
            <person name="Ono N."/>
            <person name="Saji S."/>
            <person name="Sakaguchi M."/>
            <person name="Sakai K."/>
            <person name="Shibata M."/>
            <person name="Shimokawa T."/>
            <person name="Song J."/>
            <person name="Takazaki Y."/>
            <person name="Terasawa K."/>
            <person name="Tsugane M."/>
            <person name="Tsuji K."/>
            <person name="Ueda S."/>
            <person name="Waki K."/>
            <person name="Yamagata H."/>
            <person name="Yamamoto M."/>
            <person name="Yamamoto S."/>
            <person name="Yamane H."/>
            <person name="Yoshiki S."/>
            <person name="Yoshihara R."/>
            <person name="Yukawa K."/>
            <person name="Zhong H."/>
            <person name="Yano M."/>
            <person name="Yuan Q."/>
            <person name="Ouyang S."/>
            <person name="Liu J."/>
            <person name="Jones K.M."/>
            <person name="Gansberger K."/>
            <person name="Moffat K."/>
            <person name="Hill J."/>
            <person name="Bera J."/>
            <person name="Fadrosh D."/>
            <person name="Jin S."/>
            <person name="Johri S."/>
            <person name="Kim M."/>
            <person name="Overton L."/>
            <person name="Reardon M."/>
            <person name="Tsitrin T."/>
            <person name="Vuong H."/>
            <person name="Weaver B."/>
            <person name="Ciecko A."/>
            <person name="Tallon L."/>
            <person name="Jackson J."/>
            <person name="Pai G."/>
            <person name="Aken S.V."/>
            <person name="Utterback T."/>
            <person name="Reidmuller S."/>
            <person name="Feldblyum T."/>
            <person name="Hsiao J."/>
            <person name="Zismann V."/>
            <person name="Iobst S."/>
            <person name="de Vazeille A.R."/>
            <person name="Buell C.R."/>
            <person name="Ying K."/>
            <person name="Li Y."/>
            <person name="Lu T."/>
            <person name="Huang Y."/>
            <person name="Zhao Q."/>
            <person name="Feng Q."/>
            <person name="Zhang L."/>
            <person name="Zhu J."/>
            <person name="Weng Q."/>
            <person name="Mu J."/>
            <person name="Lu Y."/>
            <person name="Fan D."/>
            <person name="Liu Y."/>
            <person name="Guan J."/>
            <person name="Zhang Y."/>
            <person name="Yu S."/>
            <person name="Liu X."/>
            <person name="Zhang Y."/>
            <person name="Hong G."/>
            <person name="Han B."/>
            <person name="Choisne N."/>
            <person name="Demange N."/>
            <person name="Orjeda G."/>
            <person name="Samain S."/>
            <person name="Cattolico L."/>
            <person name="Pelletier E."/>
            <person name="Couloux A."/>
            <person name="Segurens B."/>
            <person name="Wincker P."/>
            <person name="D'Hont A."/>
            <person name="Scarpelli C."/>
            <person name="Weissenbach J."/>
            <person name="Salanoubat M."/>
            <person name="Quetier F."/>
            <person name="Yu Y."/>
            <person name="Kim H.R."/>
            <person name="Rambo T."/>
            <person name="Currie J."/>
            <person name="Collura K."/>
            <person name="Luo M."/>
            <person name="Yang T."/>
            <person name="Ammiraju J.S.S."/>
            <person name="Engler F."/>
            <person name="Soderlund C."/>
            <person name="Wing R.A."/>
            <person name="Palmer L.E."/>
            <person name="de la Bastide M."/>
            <person name="Spiegel L."/>
            <person name="Nascimento L."/>
            <person name="Zutavern T."/>
            <person name="O'Shaughnessy A."/>
            <person name="Dike S."/>
            <person name="Dedhia N."/>
            <person name="Preston R."/>
            <person name="Balija V."/>
            <person name="McCombie W.R."/>
            <person name="Chow T."/>
            <person name="Chen H."/>
            <person name="Chung M."/>
            <person name="Chen C."/>
            <person name="Shaw J."/>
            <person name="Wu H."/>
            <person name="Hsiao K."/>
            <person name="Chao Y."/>
            <person name="Chu M."/>
            <person name="Cheng C."/>
            <person name="Hour A."/>
            <person name="Lee P."/>
            <person name="Lin S."/>
            <person name="Lin Y."/>
            <person name="Liou J."/>
            <person name="Liu S."/>
            <person name="Hsing Y."/>
            <person name="Raghuvanshi S."/>
            <person name="Mohanty A."/>
            <person name="Bharti A.K."/>
            <person name="Gaur A."/>
            <person name="Gupta V."/>
            <person name="Kumar D."/>
            <person name="Ravi V."/>
            <person name="Vij S."/>
            <person name="Kapur A."/>
            <person name="Khurana P."/>
            <person name="Khurana P."/>
            <person name="Khurana J.P."/>
            <person name="Tyagi A.K."/>
            <person name="Gaikwad K."/>
            <person name="Singh A."/>
            <person name="Dalal V."/>
            <person name="Srivastava S."/>
            <person name="Dixit A."/>
            <person name="Pal A.K."/>
            <person name="Ghazi I.A."/>
            <person name="Yadav M."/>
            <person name="Pandit A."/>
            <person name="Bhargava A."/>
            <person name="Sureshbabu K."/>
            <person name="Batra K."/>
            <person name="Sharma T.R."/>
            <person name="Mohapatra T."/>
            <person name="Singh N.K."/>
            <person name="Messing J."/>
            <person name="Nelson A.B."/>
            <person name="Fuks G."/>
            <person name="Kavchok S."/>
            <person name="Keizer G."/>
            <person name="Linton E."/>
            <person name="Llaca V."/>
            <person name="Song R."/>
            <person name="Tanyolac B."/>
            <person name="Young S."/>
            <person name="Ho-Il K."/>
            <person name="Hahn J.H."/>
            <person name="Sangsakoo G."/>
            <person name="Vanavichit A."/>
            <person name="de Mattos Luiz.A.T."/>
            <person name="Zimmer P.D."/>
            <person name="Malone G."/>
            <person name="Dellagostin O."/>
            <person name="de Oliveira A.C."/>
            <person name="Bevan M."/>
            <person name="Bancroft I."/>
            <person name="Minx P."/>
            <person name="Cordum H."/>
            <person name="Wilson R."/>
            <person name="Cheng Z."/>
            <person name="Jin W."/>
            <person name="Jiang J."/>
            <person name="Leong S.A."/>
            <person name="Iwama H."/>
            <person name="Gojobori T."/>
            <person name="Itoh T."/>
            <person name="Niimura Y."/>
            <person name="Fujii Y."/>
            <person name="Habara T."/>
            <person name="Sakai H."/>
            <person name="Sato Y."/>
            <person name="Wilson G."/>
            <person name="Kumar K."/>
            <person name="McCouch S."/>
            <person name="Juretic N."/>
            <person name="Hoen D."/>
            <person name="Wright S."/>
            <person name="Bruskiewich R."/>
            <person name="Bureau T."/>
            <person name="Miyao A."/>
            <person name="Hirochika H."/>
            <person name="Nishikawa T."/>
            <person name="Kadowaki K."/>
            <person name="Sugiura M."/>
            <person name="Burr B."/>
            <person name="Sasaki T."/>
        </authorList>
    </citation>
    <scope>NUCLEOTIDE SEQUENCE [LARGE SCALE GENOMIC DNA]</scope>
    <source>
        <strain evidence="3">cv. Nipponbare</strain>
    </source>
</reference>
<dbReference type="Proteomes" id="UP000000763">
    <property type="component" value="Chromosome 4"/>
</dbReference>
<dbReference type="AlphaFoldDB" id="Q7XNP6"/>
<evidence type="ECO:0000313" key="3">
    <source>
        <dbReference type="Proteomes" id="UP000000763"/>
    </source>
</evidence>
<accession>A3AT39</accession>
<evidence type="ECO:0000313" key="1">
    <source>
        <dbReference type="EMBL" id="CAE04001.1"/>
    </source>
</evidence>
<sequence>MALSLVDLFVYQGTSPEDRENDAQYHVVANDGDKFAFLTSRNAPKNKLILDTRQIACVLNAAHHPETSHRRFTKPNLN</sequence>
<evidence type="ECO:0000313" key="2">
    <source>
        <dbReference type="EMBL" id="EAZ30478.1"/>
    </source>
</evidence>
<accession>Q7XNP6</accession>
<dbReference type="Proteomes" id="UP000007752">
    <property type="component" value="Chromosome 4"/>
</dbReference>
<dbReference type="Gene3D" id="2.130.10.120">
    <property type="entry name" value="Prolyl oligopeptidase, N-terminal domain"/>
    <property type="match status" value="1"/>
</dbReference>
<dbReference type="EMBL" id="AL607000">
    <property type="protein sequence ID" value="CAE04001.1"/>
    <property type="molecule type" value="Genomic_DNA"/>
</dbReference>
<organism evidence="2">
    <name type="scientific">Oryza sativa subsp. japonica</name>
    <name type="common">Rice</name>
    <dbReference type="NCBI Taxonomy" id="39947"/>
    <lineage>
        <taxon>Eukaryota</taxon>
        <taxon>Viridiplantae</taxon>
        <taxon>Streptophyta</taxon>
        <taxon>Embryophyta</taxon>
        <taxon>Tracheophyta</taxon>
        <taxon>Spermatophyta</taxon>
        <taxon>Magnoliopsida</taxon>
        <taxon>Liliopsida</taxon>
        <taxon>Poales</taxon>
        <taxon>Poaceae</taxon>
        <taxon>BOP clade</taxon>
        <taxon>Oryzoideae</taxon>
        <taxon>Oryzeae</taxon>
        <taxon>Oryzinae</taxon>
        <taxon>Oryza</taxon>
        <taxon>Oryza sativa</taxon>
    </lineage>
</organism>
<reference evidence="2" key="5">
    <citation type="submission" date="2008-12" db="EMBL/GenBank/DDBJ databases">
        <title>Improved gene annotation of the rice (Oryza sativa) genomes.</title>
        <authorList>
            <person name="Wang J."/>
            <person name="Li R."/>
            <person name="Fan W."/>
            <person name="Huang Q."/>
            <person name="Zhang J."/>
            <person name="Zhou Y."/>
            <person name="Hu Y."/>
            <person name="Zi S."/>
            <person name="Li J."/>
            <person name="Ni P."/>
            <person name="Zheng H."/>
            <person name="Zhang Y."/>
            <person name="Zhao M."/>
            <person name="Hao Q."/>
            <person name="McDermott J."/>
            <person name="Samudrala R."/>
            <person name="Kristiansen K."/>
            <person name="Wong G.K.-S."/>
        </authorList>
    </citation>
    <scope>NUCLEOTIDE SEQUENCE</scope>
</reference>
<name>Q7XNP6_ORYSJ</name>
<gene>
    <name evidence="2" type="ORF">OsJ_14523</name>
    <name evidence="1" type="ORF">OSJNBb0089B03.15</name>
</gene>
<reference evidence="2" key="3">
    <citation type="journal article" date="2005" name="PLoS Biol.">
        <title>The genomes of Oryza sativa: a history of duplications.</title>
        <authorList>
            <person name="Yu J."/>
            <person name="Wang J."/>
            <person name="Lin W."/>
            <person name="Li S."/>
            <person name="Li H."/>
            <person name="Zhou J."/>
            <person name="Ni P."/>
            <person name="Dong W."/>
            <person name="Hu S."/>
            <person name="Zeng C."/>
            <person name="Zhang J."/>
            <person name="Zhang Y."/>
            <person name="Li R."/>
            <person name="Xu Z."/>
            <person name="Li S."/>
            <person name="Li X."/>
            <person name="Zheng H."/>
            <person name="Cong L."/>
            <person name="Lin L."/>
            <person name="Yin J."/>
            <person name="Geng J."/>
            <person name="Li G."/>
            <person name="Shi J."/>
            <person name="Liu J."/>
            <person name="Lv H."/>
            <person name="Li J."/>
            <person name="Wang J."/>
            <person name="Deng Y."/>
            <person name="Ran L."/>
            <person name="Shi X."/>
            <person name="Wang X."/>
            <person name="Wu Q."/>
            <person name="Li C."/>
            <person name="Ren X."/>
            <person name="Wang J."/>
            <person name="Wang X."/>
            <person name="Li D."/>
            <person name="Liu D."/>
            <person name="Zhang X."/>
            <person name="Ji Z."/>
            <person name="Zhao W."/>
            <person name="Sun Y."/>
            <person name="Zhang Z."/>
            <person name="Bao J."/>
            <person name="Han Y."/>
            <person name="Dong L."/>
            <person name="Ji J."/>
            <person name="Chen P."/>
            <person name="Wu S."/>
            <person name="Liu J."/>
            <person name="Xiao Y."/>
            <person name="Bu D."/>
            <person name="Tan J."/>
            <person name="Yang L."/>
            <person name="Ye C."/>
            <person name="Zhang J."/>
            <person name="Xu J."/>
            <person name="Zhou Y."/>
            <person name="Yu Y."/>
            <person name="Zhang B."/>
            <person name="Zhuang S."/>
            <person name="Wei H."/>
            <person name="Liu B."/>
            <person name="Lei M."/>
            <person name="Yu H."/>
            <person name="Li Y."/>
            <person name="Xu H."/>
            <person name="Wei S."/>
            <person name="He X."/>
            <person name="Fang L."/>
            <person name="Zhang Z."/>
            <person name="Zhang Y."/>
            <person name="Huang X."/>
            <person name="Su Z."/>
            <person name="Tong W."/>
            <person name="Li J."/>
            <person name="Tong Z."/>
            <person name="Li S."/>
            <person name="Ye J."/>
            <person name="Wang L."/>
            <person name="Fang L."/>
            <person name="Lei T."/>
            <person name="Chen C."/>
            <person name="Chen H."/>
            <person name="Xu Z."/>
            <person name="Li H."/>
            <person name="Huang H."/>
            <person name="Zhang F."/>
            <person name="Xu H."/>
            <person name="Li N."/>
            <person name="Zhao C."/>
            <person name="Li S."/>
            <person name="Dong L."/>
            <person name="Huang Y."/>
            <person name="Li L."/>
            <person name="Xi Y."/>
            <person name="Qi Q."/>
            <person name="Li W."/>
            <person name="Zhang B."/>
            <person name="Hu W."/>
            <person name="Zhang Y."/>
            <person name="Tian X."/>
            <person name="Jiao Y."/>
            <person name="Liang X."/>
            <person name="Jin J."/>
            <person name="Gao L."/>
            <person name="Zheng W."/>
            <person name="Hao B."/>
            <person name="Liu S."/>
            <person name="Wang W."/>
            <person name="Yuan L."/>
            <person name="Cao M."/>
            <person name="McDermott J."/>
            <person name="Samudrala R."/>
            <person name="Wang J."/>
            <person name="Wong G.K."/>
            <person name="Yang H."/>
        </authorList>
    </citation>
    <scope>NUCLEOTIDE SEQUENCE [LARGE SCALE GENOMIC DNA]</scope>
</reference>
<protein>
    <submittedName>
        <fullName evidence="1">OSJNBb0089B03.15 protein</fullName>
    </submittedName>
</protein>
<dbReference type="EMBL" id="CM000141">
    <property type="protein sequence ID" value="EAZ30478.1"/>
    <property type="molecule type" value="Genomic_DNA"/>
</dbReference>
<reference evidence="3" key="4">
    <citation type="journal article" date="2008" name="Nucleic Acids Res.">
        <title>The rice annotation project database (RAP-DB): 2008 update.</title>
        <authorList>
            <consortium name="The rice annotation project (RAP)"/>
        </authorList>
    </citation>
    <scope>GENOME REANNOTATION</scope>
    <source>
        <strain evidence="3">cv. Nipponbare</strain>
    </source>
</reference>